<evidence type="ECO:0000256" key="1">
    <source>
        <dbReference type="SAM" id="SignalP"/>
    </source>
</evidence>
<name>A0AAU9AX42_LYSEN</name>
<dbReference type="RefSeq" id="WP_096379963.1">
    <property type="nucleotide sequence ID" value="NZ_AP014940.1"/>
</dbReference>
<dbReference type="EMBL" id="AP014940">
    <property type="protein sequence ID" value="BAV99459.1"/>
    <property type="molecule type" value="Genomic_DNA"/>
</dbReference>
<reference evidence="2 3" key="1">
    <citation type="journal article" date="2017" name="DNA Res.">
        <title>Complete genome sequence and expression profile of the commercial lytic enzyme producer Lysobacter enzymogenes M497-1.</title>
        <authorList>
            <person name="Takami H."/>
            <person name="Toyoda A."/>
            <person name="Uchiyama I."/>
            <person name="Itoh T."/>
            <person name="Takaki Y."/>
            <person name="Arai W."/>
            <person name="Nishi S."/>
            <person name="Kawai M."/>
            <person name="Shinya K."/>
            <person name="Ikeda H."/>
        </authorList>
    </citation>
    <scope>NUCLEOTIDE SEQUENCE [LARGE SCALE GENOMIC DNA]</scope>
    <source>
        <strain evidence="2 3">M497-1</strain>
    </source>
</reference>
<dbReference type="Proteomes" id="UP000218824">
    <property type="component" value="Chromosome"/>
</dbReference>
<dbReference type="Pfam" id="PF19806">
    <property type="entry name" value="DUF6289"/>
    <property type="match status" value="1"/>
</dbReference>
<gene>
    <name evidence="2" type="ORF">LEN_3972</name>
</gene>
<organism evidence="2 3">
    <name type="scientific">Lysobacter enzymogenes</name>
    <dbReference type="NCBI Taxonomy" id="69"/>
    <lineage>
        <taxon>Bacteria</taxon>
        <taxon>Pseudomonadati</taxon>
        <taxon>Pseudomonadota</taxon>
        <taxon>Gammaproteobacteria</taxon>
        <taxon>Lysobacterales</taxon>
        <taxon>Lysobacteraceae</taxon>
        <taxon>Lysobacter</taxon>
    </lineage>
</organism>
<evidence type="ECO:0008006" key="4">
    <source>
        <dbReference type="Google" id="ProtNLM"/>
    </source>
</evidence>
<dbReference type="AlphaFoldDB" id="A0AAU9AX42"/>
<keyword evidence="1" id="KW-0732">Signal</keyword>
<proteinExistence type="predicted"/>
<dbReference type="KEGG" id="lem:LEN_3972"/>
<protein>
    <recommendedName>
        <fullName evidence="4">Secreted protein</fullName>
    </recommendedName>
</protein>
<evidence type="ECO:0000313" key="2">
    <source>
        <dbReference type="EMBL" id="BAV99459.1"/>
    </source>
</evidence>
<accession>A0AAU9AX42</accession>
<feature type="chain" id="PRO_5043684038" description="Secreted protein" evidence="1">
    <location>
        <begin position="24"/>
        <end position="71"/>
    </location>
</feature>
<evidence type="ECO:0000313" key="3">
    <source>
        <dbReference type="Proteomes" id="UP000218824"/>
    </source>
</evidence>
<dbReference type="InterPro" id="IPR046256">
    <property type="entry name" value="DUF6289"/>
</dbReference>
<feature type="signal peptide" evidence="1">
    <location>
        <begin position="1"/>
        <end position="23"/>
    </location>
</feature>
<dbReference type="GeneID" id="83065763"/>
<sequence length="71" mass="7624">MRKAALAVFVLVLAAGAAVGVHAAPPYQGYSVSYFDDAGELVGGVTAHCSGELLQWGVRTEHYQRRTWVCD</sequence>